<dbReference type="SUPFAM" id="SSF53474">
    <property type="entry name" value="alpha/beta-Hydrolases"/>
    <property type="match status" value="2"/>
</dbReference>
<evidence type="ECO:0000256" key="1">
    <source>
        <dbReference type="ARBA" id="ARBA00004123"/>
    </source>
</evidence>
<feature type="signal peptide" evidence="8">
    <location>
        <begin position="1"/>
        <end position="17"/>
    </location>
</feature>
<dbReference type="Pfam" id="PF00135">
    <property type="entry name" value="COesterase"/>
    <property type="match status" value="5"/>
</dbReference>
<dbReference type="InterPro" id="IPR009057">
    <property type="entry name" value="Homeodomain-like_sf"/>
</dbReference>
<dbReference type="PANTHER" id="PTHR11559">
    <property type="entry name" value="CARBOXYLESTERASE"/>
    <property type="match status" value="1"/>
</dbReference>
<dbReference type="SUPFAM" id="SSF46689">
    <property type="entry name" value="Homeodomain-like"/>
    <property type="match status" value="1"/>
</dbReference>
<comment type="subcellular location">
    <subcellularLocation>
        <location evidence="1 6">Nucleus</location>
    </subcellularLocation>
</comment>
<dbReference type="HOGENOM" id="CLU_268663_0_0_1"/>
<keyword evidence="5 6" id="KW-0539">Nucleus</keyword>
<evidence type="ECO:0000259" key="9">
    <source>
        <dbReference type="PROSITE" id="PS50071"/>
    </source>
</evidence>
<dbReference type="InterPro" id="IPR001356">
    <property type="entry name" value="HD"/>
</dbReference>
<dbReference type="InterPro" id="IPR002018">
    <property type="entry name" value="CarbesteraseB"/>
</dbReference>
<feature type="chain" id="PRO_5004579387" description="Homeobox domain-containing protein" evidence="8">
    <location>
        <begin position="18"/>
        <end position="1221"/>
    </location>
</feature>
<dbReference type="GO" id="GO:0003677">
    <property type="term" value="F:DNA binding"/>
    <property type="evidence" value="ECO:0007669"/>
    <property type="project" value="UniProtKB-UniRule"/>
</dbReference>
<evidence type="ECO:0000256" key="6">
    <source>
        <dbReference type="PROSITE-ProRule" id="PRU00108"/>
    </source>
</evidence>
<dbReference type="eggNOG" id="KOG0773">
    <property type="taxonomic scope" value="Eukaryota"/>
</dbReference>
<evidence type="ECO:0000256" key="4">
    <source>
        <dbReference type="ARBA" id="ARBA00023180"/>
    </source>
</evidence>
<evidence type="ECO:0000256" key="2">
    <source>
        <dbReference type="ARBA" id="ARBA00023125"/>
    </source>
</evidence>
<dbReference type="Gene3D" id="1.10.10.60">
    <property type="entry name" value="Homeodomain-like"/>
    <property type="match status" value="1"/>
</dbReference>
<dbReference type="InterPro" id="IPR008422">
    <property type="entry name" value="KN_HD"/>
</dbReference>
<dbReference type="InterPro" id="IPR029058">
    <property type="entry name" value="AB_hydrolase_fold"/>
</dbReference>
<feature type="DNA-binding region" description="Homeobox" evidence="6">
    <location>
        <begin position="505"/>
        <end position="567"/>
    </location>
</feature>
<dbReference type="CDD" id="cd00086">
    <property type="entry name" value="homeodomain"/>
    <property type="match status" value="1"/>
</dbReference>
<dbReference type="eggNOG" id="KOG1516">
    <property type="taxonomic scope" value="Eukaryota"/>
</dbReference>
<dbReference type="EMBL" id="JH431251">
    <property type="status" value="NOT_ANNOTATED_CDS"/>
    <property type="molecule type" value="Genomic_DNA"/>
</dbReference>
<dbReference type="GO" id="GO:0048646">
    <property type="term" value="P:anatomical structure formation involved in morphogenesis"/>
    <property type="evidence" value="ECO:0007669"/>
    <property type="project" value="UniProtKB-ARBA"/>
</dbReference>
<dbReference type="PROSITE" id="PS50071">
    <property type="entry name" value="HOMEOBOX_2"/>
    <property type="match status" value="1"/>
</dbReference>
<dbReference type="SMART" id="SM00389">
    <property type="entry name" value="HOX"/>
    <property type="match status" value="1"/>
</dbReference>
<reference evidence="11" key="1">
    <citation type="submission" date="2011-05" db="EMBL/GenBank/DDBJ databases">
        <authorList>
            <person name="Richards S.R."/>
            <person name="Qu J."/>
            <person name="Jiang H."/>
            <person name="Jhangiani S.N."/>
            <person name="Agravi P."/>
            <person name="Goodspeed R."/>
            <person name="Gross S."/>
            <person name="Mandapat C."/>
            <person name="Jackson L."/>
            <person name="Mathew T."/>
            <person name="Pu L."/>
            <person name="Thornton R."/>
            <person name="Saada N."/>
            <person name="Wilczek-Boney K.B."/>
            <person name="Lee S."/>
            <person name="Kovar C."/>
            <person name="Wu Y."/>
            <person name="Scherer S.E."/>
            <person name="Worley K.C."/>
            <person name="Muzny D.M."/>
            <person name="Gibbs R."/>
        </authorList>
    </citation>
    <scope>NUCLEOTIDE SEQUENCE</scope>
    <source>
        <strain evidence="11">Brora</strain>
    </source>
</reference>
<dbReference type="AlphaFoldDB" id="T1IP84"/>
<dbReference type="Pfam" id="PF05920">
    <property type="entry name" value="Homeobox_KN"/>
    <property type="match status" value="1"/>
</dbReference>
<organism evidence="10 11">
    <name type="scientific">Strigamia maritima</name>
    <name type="common">European centipede</name>
    <name type="synonym">Geophilus maritimus</name>
    <dbReference type="NCBI Taxonomy" id="126957"/>
    <lineage>
        <taxon>Eukaryota</taxon>
        <taxon>Metazoa</taxon>
        <taxon>Ecdysozoa</taxon>
        <taxon>Arthropoda</taxon>
        <taxon>Myriapoda</taxon>
        <taxon>Chilopoda</taxon>
        <taxon>Pleurostigmophora</taxon>
        <taxon>Geophilomorpha</taxon>
        <taxon>Linotaeniidae</taxon>
        <taxon>Strigamia</taxon>
    </lineage>
</organism>
<dbReference type="Proteomes" id="UP000014500">
    <property type="component" value="Unassembled WGS sequence"/>
</dbReference>
<evidence type="ECO:0000256" key="5">
    <source>
        <dbReference type="ARBA" id="ARBA00023242"/>
    </source>
</evidence>
<keyword evidence="8" id="KW-0732">Signal</keyword>
<keyword evidence="2 6" id="KW-0238">DNA-binding</keyword>
<evidence type="ECO:0000313" key="11">
    <source>
        <dbReference type="Proteomes" id="UP000014500"/>
    </source>
</evidence>
<accession>T1IP84</accession>
<dbReference type="GO" id="GO:0001654">
    <property type="term" value="P:eye development"/>
    <property type="evidence" value="ECO:0007669"/>
    <property type="project" value="UniProtKB-ARBA"/>
</dbReference>
<reference evidence="10" key="2">
    <citation type="submission" date="2015-02" db="UniProtKB">
        <authorList>
            <consortium name="EnsemblMetazoa"/>
        </authorList>
    </citation>
    <scope>IDENTIFICATION</scope>
</reference>
<keyword evidence="11" id="KW-1185">Reference proteome</keyword>
<sequence>MFPQTLILYLFPAFVVTQMIVLTTKGPIRGEEIALHGGMTSIRFLGIPYAKPPLGHLRFQATSSVELLENNQWPVIVAFRGISKIQVHPPQWLFQHVVVVIVYYRLQVLGHLKAENVENSPALMDQLMALEWIHQNIISFGGDPDQVTIIGEGQTGNDVFALLFTPLAKGLFTGAGIVSAPLGLTMTSSDVASATRVLASRVDCPQRSMQDVIKCLKEKKAHDLIRQQPFNTFGPVWMKNLTCFSQVPLVIAISSEDGRDYLKFGRDILKRVMIFDSVFYAPAIERAKAHAQHAHTFFYELRYEHPLSMFQMIFDGSDTKQSVDEHVIRANVLALWSNFVIKGQPSTSDLISWAPISSSKPNCYEIDVESKALPSCRRINQAAFWKAIHVLDDSIDNTSSYSVINVKSQHSNLDASTGCAVAVTILTLICIFLFTVCLCVRHPQFHLHLASTFRNFISRVRTFRFPRRVPQTEVILIMDSSSEQNQVNGRNLRSRSNRRILVSERVRHKRHVLQDMARPLKQWLIRHRQNPYPTKAEKISLALNSQMTLVQVNNWFANARRRLKNVVRNPDLPWAQRIKLYNSHLEGNAEVLSISSTDSIWNDKNEHGLTNLTIDHSYSVTDTANECAKRVAPKYKTDIMERYLRDTWTNSCDSGRTSPEEEDFSGSSGSTSSTNRYWDELEAAFTLTRFILVSSYYYLAFLQISPTTKNMLLTCGKPLIFFVVVFFALVRCKARTRPKPMARISPIAKARGYYDESENGRVFRAFTGIPYAKPPIGDRRFKAPEPSQGWAGILHATQDPPMCLQRDVYFTKQMIVGQEDCLYLNVFAPPVSCSTEDESASGNWGLLDQIAALKWVQQHIASFGGDPNRVTLFGQGAGAHAVSLHLFSPLSAGLFNGAIIQSDSFLCSSKPTFNALTNTRLLAREVNCPHDRPIEMMDCLRRQNATHFIDFSKSPSSEWQPRVDNESTSSFLPVNPKKLIVTKGPVNPVPVIIGAPQAYILAHGPDSMFGREEKYKPTKGMNETFVIQELIMFVFFTSGRWPATAISSDNTEAIGDGIREIYFPNLHMRARNIADLYADAHNNPCLYQTAHLLSQHSSTWFYSFEHIGNTSFTDADNLPRASVFWDDLLYLFQMENRSETLIPRDSSLSSLMVQLWTDFARYGDPTPPGNYLNLRWNRVADGRVPYLPLKIETHRSLHVEPDFHHRRMRFWLQTIEPNLNK</sequence>
<protein>
    <recommendedName>
        <fullName evidence="9">Homeobox domain-containing protein</fullName>
    </recommendedName>
</protein>
<name>T1IP84_STRMM</name>
<evidence type="ECO:0000256" key="3">
    <source>
        <dbReference type="ARBA" id="ARBA00023155"/>
    </source>
</evidence>
<feature type="domain" description="Homeobox" evidence="9">
    <location>
        <begin position="503"/>
        <end position="566"/>
    </location>
</feature>
<evidence type="ECO:0000313" key="10">
    <source>
        <dbReference type="EnsemblMetazoa" id="SMAR002833-PA"/>
    </source>
</evidence>
<keyword evidence="3 6" id="KW-0371">Homeobox</keyword>
<proteinExistence type="predicted"/>
<evidence type="ECO:0000256" key="8">
    <source>
        <dbReference type="SAM" id="SignalP"/>
    </source>
</evidence>
<dbReference type="PROSITE" id="PS00941">
    <property type="entry name" value="CARBOXYLESTERASE_B_2"/>
    <property type="match status" value="1"/>
</dbReference>
<dbReference type="STRING" id="126957.T1IP84"/>
<keyword evidence="4" id="KW-0325">Glycoprotein</keyword>
<dbReference type="GO" id="GO:0005634">
    <property type="term" value="C:nucleus"/>
    <property type="evidence" value="ECO:0007669"/>
    <property type="project" value="UniProtKB-SubCell"/>
</dbReference>
<dbReference type="PROSITE" id="PS00027">
    <property type="entry name" value="HOMEOBOX_1"/>
    <property type="match status" value="1"/>
</dbReference>
<dbReference type="GO" id="GO:0000981">
    <property type="term" value="F:DNA-binding transcription factor activity, RNA polymerase II-specific"/>
    <property type="evidence" value="ECO:0007669"/>
    <property type="project" value="InterPro"/>
</dbReference>
<dbReference type="InterPro" id="IPR050309">
    <property type="entry name" value="Type-B_Carboxylest/Lipase"/>
</dbReference>
<dbReference type="InterPro" id="IPR019819">
    <property type="entry name" value="Carboxylesterase_B_CS"/>
</dbReference>
<dbReference type="EnsemblMetazoa" id="SMAR002833-RA">
    <property type="protein sequence ID" value="SMAR002833-PA"/>
    <property type="gene ID" value="SMAR002833"/>
</dbReference>
<dbReference type="InterPro" id="IPR017970">
    <property type="entry name" value="Homeobox_CS"/>
</dbReference>
<dbReference type="Gene3D" id="3.40.50.1820">
    <property type="entry name" value="alpha/beta hydrolase"/>
    <property type="match status" value="5"/>
</dbReference>
<evidence type="ECO:0000256" key="7">
    <source>
        <dbReference type="SAM" id="MobiDB-lite"/>
    </source>
</evidence>
<feature type="region of interest" description="Disordered" evidence="7">
    <location>
        <begin position="651"/>
        <end position="673"/>
    </location>
</feature>